<accession>A0ABQ8UTD7</accession>
<evidence type="ECO:0000256" key="5">
    <source>
        <dbReference type="ARBA" id="ARBA00023242"/>
    </source>
</evidence>
<comment type="caution">
    <text evidence="8">The sequence shown here is derived from an EMBL/GenBank/DDBJ whole genome shotgun (WGS) entry which is preliminary data.</text>
</comment>
<keyword evidence="3" id="KW-0808">Transferase</keyword>
<gene>
    <name evidence="8" type="ORF">PAPYR_2393</name>
</gene>
<dbReference type="SMART" id="SM00506">
    <property type="entry name" value="A1pp"/>
    <property type="match status" value="1"/>
</dbReference>
<feature type="domain" description="Macro" evidence="7">
    <location>
        <begin position="246"/>
        <end position="429"/>
    </location>
</feature>
<keyword evidence="2" id="KW-0328">Glycosyltransferase</keyword>
<feature type="region of interest" description="Disordered" evidence="6">
    <location>
        <begin position="676"/>
        <end position="696"/>
    </location>
</feature>
<feature type="domain" description="Macro" evidence="7">
    <location>
        <begin position="32"/>
        <end position="209"/>
    </location>
</feature>
<evidence type="ECO:0000313" key="8">
    <source>
        <dbReference type="EMBL" id="KAJ4461341.1"/>
    </source>
</evidence>
<evidence type="ECO:0000259" key="7">
    <source>
        <dbReference type="PROSITE" id="PS51154"/>
    </source>
</evidence>
<proteinExistence type="predicted"/>
<evidence type="ECO:0000256" key="4">
    <source>
        <dbReference type="ARBA" id="ARBA00023027"/>
    </source>
</evidence>
<evidence type="ECO:0000256" key="1">
    <source>
        <dbReference type="ARBA" id="ARBA00004123"/>
    </source>
</evidence>
<keyword evidence="9" id="KW-1185">Reference proteome</keyword>
<dbReference type="Pfam" id="PF01661">
    <property type="entry name" value="Macro"/>
    <property type="match status" value="2"/>
</dbReference>
<evidence type="ECO:0000256" key="6">
    <source>
        <dbReference type="SAM" id="MobiDB-lite"/>
    </source>
</evidence>
<dbReference type="Proteomes" id="UP001141327">
    <property type="component" value="Unassembled WGS sequence"/>
</dbReference>
<keyword evidence="5" id="KW-0539">Nucleus</keyword>
<feature type="region of interest" description="Disordered" evidence="6">
    <location>
        <begin position="474"/>
        <end position="495"/>
    </location>
</feature>
<dbReference type="InterPro" id="IPR002589">
    <property type="entry name" value="Macro_dom"/>
</dbReference>
<dbReference type="SUPFAM" id="SSF52949">
    <property type="entry name" value="Macro domain-like"/>
    <property type="match status" value="2"/>
</dbReference>
<protein>
    <submittedName>
        <fullName evidence="8">Appr-1-p processing protein</fullName>
    </submittedName>
</protein>
<dbReference type="PANTHER" id="PTHR14453:SF102">
    <property type="entry name" value="PROTEIN MONO-ADP-RIBOSYLTRANSFERASE PARP14-LIKE"/>
    <property type="match status" value="1"/>
</dbReference>
<evidence type="ECO:0000256" key="2">
    <source>
        <dbReference type="ARBA" id="ARBA00022676"/>
    </source>
</evidence>
<name>A0ABQ8UTD7_9EUKA</name>
<dbReference type="CDD" id="cd02907">
    <property type="entry name" value="Macro_Af1521_BAL-like"/>
    <property type="match status" value="1"/>
</dbReference>
<dbReference type="InterPro" id="IPR052056">
    <property type="entry name" value="Mono-ARTD/PARP"/>
</dbReference>
<dbReference type="InterPro" id="IPR043472">
    <property type="entry name" value="Macro_dom-like"/>
</dbReference>
<keyword evidence="4" id="KW-0520">NAD</keyword>
<dbReference type="PROSITE" id="PS51154">
    <property type="entry name" value="MACRO"/>
    <property type="match status" value="2"/>
</dbReference>
<reference evidence="8" key="1">
    <citation type="journal article" date="2022" name="bioRxiv">
        <title>Genomics of Preaxostyla Flagellates Illuminates Evolutionary Transitions and the Path Towards Mitochondrial Loss.</title>
        <authorList>
            <person name="Novak L.V.F."/>
            <person name="Treitli S.C."/>
            <person name="Pyrih J."/>
            <person name="Halakuc P."/>
            <person name="Pipaliya S.V."/>
            <person name="Vacek V."/>
            <person name="Brzon O."/>
            <person name="Soukal P."/>
            <person name="Eme L."/>
            <person name="Dacks J.B."/>
            <person name="Karnkowska A."/>
            <person name="Elias M."/>
            <person name="Hampl V."/>
        </authorList>
    </citation>
    <scope>NUCLEOTIDE SEQUENCE</scope>
    <source>
        <strain evidence="8">RCP-MX</strain>
    </source>
</reference>
<evidence type="ECO:0000256" key="3">
    <source>
        <dbReference type="ARBA" id="ARBA00022679"/>
    </source>
</evidence>
<evidence type="ECO:0000313" key="9">
    <source>
        <dbReference type="Proteomes" id="UP001141327"/>
    </source>
</evidence>
<organism evidence="8 9">
    <name type="scientific">Paratrimastix pyriformis</name>
    <dbReference type="NCBI Taxonomy" id="342808"/>
    <lineage>
        <taxon>Eukaryota</taxon>
        <taxon>Metamonada</taxon>
        <taxon>Preaxostyla</taxon>
        <taxon>Paratrimastigidae</taxon>
        <taxon>Paratrimastix</taxon>
    </lineage>
</organism>
<sequence>MSKCRTPGCGSYENGSGFCNSCLKASRQEPVRRPLYEFPIRGATLQIWLTDVWAERTAAIISLPGKIEDAIFVGAGPEIRDQYRREIQAHPPVFGTVACGTAPGKLSCKHILHCVIPDWAGGQNNEVRALREALTQGLARADDLHCDSIAIPSASEGNGYPQDLDAAVTLDAVIQFLNLDRPSGIRHVHFSLHHELTATAFDAEARRRAAGAPFAEPSFAAPPAPAVDGLPAAAAAPVPPAALDESRLVFSFPVGDATIEVRQGDLTRERTDAIVNPANEYLSHGAGVAGAIAKAGGPTIQAECTQYVRDCGAVAPGQVAMCAGAGLLPCKWVIHAVGPTWEDGRSGEVLILRGAVEHALEYAASLPGCRSIAIPAISSGIFGFPKPLCAAVLIDAAIRFLQSPARTLKCVRFTNLDVWLLPPFFAAGLMLAMTLGPNCTDLLLRGSETRMRQLGGVALGAAGQEVGRVMTDTHRTTQQHDTGANCEGPDSGGRKSMVFSRNNVAKVPSLNATGVWAPLRPLRGQNLITAIDKTTRTYIRKGTELPPPHPEAPKSPVPNLARNPVLLGNRRESALASASYPVFLIKKGLLHESDFGHFCPPDPMQAFRRRLKHSRDDLNDNLHVNKRFLSDLMTQKLETLSLQTHSKKRGVPSPPPPQKLGSIFEPDFDFDRCNISSPRVPTAPGPDEHLRSRPRNASPRLAIPKAVPPTEAGEVKSFTPHFNIEELLRGGNIDIPESLRLLASGPLQDLRAPIFRRPAVCQDLILYREPPSVHATARMRKIIVCSLVPHTP</sequence>
<dbReference type="Gene3D" id="3.40.220.10">
    <property type="entry name" value="Leucine Aminopeptidase, subunit E, domain 1"/>
    <property type="match status" value="2"/>
</dbReference>
<dbReference type="EMBL" id="JAPMOS010000008">
    <property type="protein sequence ID" value="KAJ4461341.1"/>
    <property type="molecule type" value="Genomic_DNA"/>
</dbReference>
<comment type="subcellular location">
    <subcellularLocation>
        <location evidence="1">Nucleus</location>
    </subcellularLocation>
</comment>
<dbReference type="PANTHER" id="PTHR14453">
    <property type="entry name" value="PARP/ZINC FINGER CCCH TYPE DOMAIN CONTAINING PROTEIN"/>
    <property type="match status" value="1"/>
</dbReference>